<protein>
    <recommendedName>
        <fullName evidence="5">DUF4794 domain-containing protein</fullName>
    </recommendedName>
</protein>
<dbReference type="Proteomes" id="UP000008711">
    <property type="component" value="Unassembled WGS sequence"/>
</dbReference>
<evidence type="ECO:0000256" key="1">
    <source>
        <dbReference type="SAM" id="MobiDB-lite"/>
    </source>
</evidence>
<dbReference type="EMBL" id="CH954177">
    <property type="protein sequence ID" value="EDV58586.2"/>
    <property type="molecule type" value="Genomic_DNA"/>
</dbReference>
<feature type="chain" id="PRO_5006455207" description="DUF4794 domain-containing protein" evidence="2">
    <location>
        <begin position="23"/>
        <end position="136"/>
    </location>
</feature>
<dbReference type="OrthoDB" id="7883899at2759"/>
<gene>
    <name evidence="3" type="primary">Dere\GG10160</name>
    <name evidence="3" type="synonym">dere_GLEANR_10111</name>
    <name evidence="3" type="synonym">GG10160</name>
    <name evidence="3" type="ORF">Dere_GG10160</name>
</gene>
<proteinExistence type="predicted"/>
<feature type="signal peptide" evidence="2">
    <location>
        <begin position="1"/>
        <end position="22"/>
    </location>
</feature>
<dbReference type="AlphaFoldDB" id="B3NA84"/>
<dbReference type="HOGENOM" id="CLU_2833825_0_0_1"/>
<evidence type="ECO:0000256" key="2">
    <source>
        <dbReference type="SAM" id="SignalP"/>
    </source>
</evidence>
<reference evidence="3 4" key="1">
    <citation type="journal article" date="2007" name="Nature">
        <title>Evolution of genes and genomes on the Drosophila phylogeny.</title>
        <authorList>
            <consortium name="Drosophila 12 Genomes Consortium"/>
            <person name="Clark A.G."/>
            <person name="Eisen M.B."/>
            <person name="Smith D.R."/>
            <person name="Bergman C.M."/>
            <person name="Oliver B."/>
            <person name="Markow T.A."/>
            <person name="Kaufman T.C."/>
            <person name="Kellis M."/>
            <person name="Gelbart W."/>
            <person name="Iyer V.N."/>
            <person name="Pollard D.A."/>
            <person name="Sackton T.B."/>
            <person name="Larracuente A.M."/>
            <person name="Singh N.D."/>
            <person name="Abad J.P."/>
            <person name="Abt D.N."/>
            <person name="Adryan B."/>
            <person name="Aguade M."/>
            <person name="Akashi H."/>
            <person name="Anderson W.W."/>
            <person name="Aquadro C.F."/>
            <person name="Ardell D.H."/>
            <person name="Arguello R."/>
            <person name="Artieri C.G."/>
            <person name="Barbash D.A."/>
            <person name="Barker D."/>
            <person name="Barsanti P."/>
            <person name="Batterham P."/>
            <person name="Batzoglou S."/>
            <person name="Begun D."/>
            <person name="Bhutkar A."/>
            <person name="Blanco E."/>
            <person name="Bosak S.A."/>
            <person name="Bradley R.K."/>
            <person name="Brand A.D."/>
            <person name="Brent M.R."/>
            <person name="Brooks A.N."/>
            <person name="Brown R.H."/>
            <person name="Butlin R.K."/>
            <person name="Caggese C."/>
            <person name="Calvi B.R."/>
            <person name="Bernardo de Carvalho A."/>
            <person name="Caspi A."/>
            <person name="Castrezana S."/>
            <person name="Celniker S.E."/>
            <person name="Chang J.L."/>
            <person name="Chapple C."/>
            <person name="Chatterji S."/>
            <person name="Chinwalla A."/>
            <person name="Civetta A."/>
            <person name="Clifton S.W."/>
            <person name="Comeron J.M."/>
            <person name="Costello J.C."/>
            <person name="Coyne J.A."/>
            <person name="Daub J."/>
            <person name="David R.G."/>
            <person name="Delcher A.L."/>
            <person name="Delehaunty K."/>
            <person name="Do C.B."/>
            <person name="Ebling H."/>
            <person name="Edwards K."/>
            <person name="Eickbush T."/>
            <person name="Evans J.D."/>
            <person name="Filipski A."/>
            <person name="Findeiss S."/>
            <person name="Freyhult E."/>
            <person name="Fulton L."/>
            <person name="Fulton R."/>
            <person name="Garcia A.C."/>
            <person name="Gardiner A."/>
            <person name="Garfield D.A."/>
            <person name="Garvin B.E."/>
            <person name="Gibson G."/>
            <person name="Gilbert D."/>
            <person name="Gnerre S."/>
            <person name="Godfrey J."/>
            <person name="Good R."/>
            <person name="Gotea V."/>
            <person name="Gravely B."/>
            <person name="Greenberg A.J."/>
            <person name="Griffiths-Jones S."/>
            <person name="Gross S."/>
            <person name="Guigo R."/>
            <person name="Gustafson E.A."/>
            <person name="Haerty W."/>
            <person name="Hahn M.W."/>
            <person name="Halligan D.L."/>
            <person name="Halpern A.L."/>
            <person name="Halter G.M."/>
            <person name="Han M.V."/>
            <person name="Heger A."/>
            <person name="Hillier L."/>
            <person name="Hinrichs A.S."/>
            <person name="Holmes I."/>
            <person name="Hoskins R.A."/>
            <person name="Hubisz M.J."/>
            <person name="Hultmark D."/>
            <person name="Huntley M.A."/>
            <person name="Jaffe D.B."/>
            <person name="Jagadeeshan S."/>
            <person name="Jeck W.R."/>
            <person name="Johnson J."/>
            <person name="Jones C.D."/>
            <person name="Jordan W.C."/>
            <person name="Karpen G.H."/>
            <person name="Kataoka E."/>
            <person name="Keightley P.D."/>
            <person name="Kheradpour P."/>
            <person name="Kirkness E.F."/>
            <person name="Koerich L.B."/>
            <person name="Kristiansen K."/>
            <person name="Kudrna D."/>
            <person name="Kulathinal R.J."/>
            <person name="Kumar S."/>
            <person name="Kwok R."/>
            <person name="Lander E."/>
            <person name="Langley C.H."/>
            <person name="Lapoint R."/>
            <person name="Lazzaro B.P."/>
            <person name="Lee S.J."/>
            <person name="Levesque L."/>
            <person name="Li R."/>
            <person name="Lin C.F."/>
            <person name="Lin M.F."/>
            <person name="Lindblad-Toh K."/>
            <person name="Llopart A."/>
            <person name="Long M."/>
            <person name="Low L."/>
            <person name="Lozovsky E."/>
            <person name="Lu J."/>
            <person name="Luo M."/>
            <person name="Machado C.A."/>
            <person name="Makalowski W."/>
            <person name="Marzo M."/>
            <person name="Matsuda M."/>
            <person name="Matzkin L."/>
            <person name="McAllister B."/>
            <person name="McBride C.S."/>
            <person name="McKernan B."/>
            <person name="McKernan K."/>
            <person name="Mendez-Lago M."/>
            <person name="Minx P."/>
            <person name="Mollenhauer M.U."/>
            <person name="Montooth K."/>
            <person name="Mount S.M."/>
            <person name="Mu X."/>
            <person name="Myers E."/>
            <person name="Negre B."/>
            <person name="Newfeld S."/>
            <person name="Nielsen R."/>
            <person name="Noor M.A."/>
            <person name="O'Grady P."/>
            <person name="Pachter L."/>
            <person name="Papaceit M."/>
            <person name="Parisi M.J."/>
            <person name="Parisi M."/>
            <person name="Parts L."/>
            <person name="Pedersen J.S."/>
            <person name="Pesole G."/>
            <person name="Phillippy A.M."/>
            <person name="Ponting C.P."/>
            <person name="Pop M."/>
            <person name="Porcelli D."/>
            <person name="Powell J.R."/>
            <person name="Prohaska S."/>
            <person name="Pruitt K."/>
            <person name="Puig M."/>
            <person name="Quesneville H."/>
            <person name="Ram K.R."/>
            <person name="Rand D."/>
            <person name="Rasmussen M.D."/>
            <person name="Reed L.K."/>
            <person name="Reenan R."/>
            <person name="Reily A."/>
            <person name="Remington K.A."/>
            <person name="Rieger T.T."/>
            <person name="Ritchie M.G."/>
            <person name="Robin C."/>
            <person name="Rogers Y.H."/>
            <person name="Rohde C."/>
            <person name="Rozas J."/>
            <person name="Rubenfield M.J."/>
            <person name="Ruiz A."/>
            <person name="Russo S."/>
            <person name="Salzberg S.L."/>
            <person name="Sanchez-Gracia A."/>
            <person name="Saranga D.J."/>
            <person name="Sato H."/>
            <person name="Schaeffer S.W."/>
            <person name="Schatz M.C."/>
            <person name="Schlenke T."/>
            <person name="Schwartz R."/>
            <person name="Segarra C."/>
            <person name="Singh R.S."/>
            <person name="Sirot L."/>
            <person name="Sirota M."/>
            <person name="Sisneros N.B."/>
            <person name="Smith C.D."/>
            <person name="Smith T.F."/>
            <person name="Spieth J."/>
            <person name="Stage D.E."/>
            <person name="Stark A."/>
            <person name="Stephan W."/>
            <person name="Strausberg R.L."/>
            <person name="Strempel S."/>
            <person name="Sturgill D."/>
            <person name="Sutton G."/>
            <person name="Sutton G.G."/>
            <person name="Tao W."/>
            <person name="Teichmann S."/>
            <person name="Tobari Y.N."/>
            <person name="Tomimura Y."/>
            <person name="Tsolas J.M."/>
            <person name="Valente V.L."/>
            <person name="Venter E."/>
            <person name="Venter J.C."/>
            <person name="Vicario S."/>
            <person name="Vieira F.G."/>
            <person name="Vilella A.J."/>
            <person name="Villasante A."/>
            <person name="Walenz B."/>
            <person name="Wang J."/>
            <person name="Wasserman M."/>
            <person name="Watts T."/>
            <person name="Wilson D."/>
            <person name="Wilson R.K."/>
            <person name="Wing R.A."/>
            <person name="Wolfner M.F."/>
            <person name="Wong A."/>
            <person name="Wong G.K."/>
            <person name="Wu C.I."/>
            <person name="Wu G."/>
            <person name="Yamamoto D."/>
            <person name="Yang H.P."/>
            <person name="Yang S.P."/>
            <person name="Yorke J.A."/>
            <person name="Yoshida K."/>
            <person name="Zdobnov E."/>
            <person name="Zhang P."/>
            <person name="Zhang Y."/>
            <person name="Zimin A.V."/>
            <person name="Baldwin J."/>
            <person name="Abdouelleil A."/>
            <person name="Abdulkadir J."/>
            <person name="Abebe A."/>
            <person name="Abera B."/>
            <person name="Abreu J."/>
            <person name="Acer S.C."/>
            <person name="Aftuck L."/>
            <person name="Alexander A."/>
            <person name="An P."/>
            <person name="Anderson E."/>
            <person name="Anderson S."/>
            <person name="Arachi H."/>
            <person name="Azer M."/>
            <person name="Bachantsang P."/>
            <person name="Barry A."/>
            <person name="Bayul T."/>
            <person name="Berlin A."/>
            <person name="Bessette D."/>
            <person name="Bloom T."/>
            <person name="Blye J."/>
            <person name="Boguslavskiy L."/>
            <person name="Bonnet C."/>
            <person name="Boukhgalter B."/>
            <person name="Bourzgui I."/>
            <person name="Brown A."/>
            <person name="Cahill P."/>
            <person name="Channer S."/>
            <person name="Cheshatsang Y."/>
            <person name="Chuda L."/>
            <person name="Citroen M."/>
            <person name="Collymore A."/>
            <person name="Cooke P."/>
            <person name="Costello M."/>
            <person name="D'Aco K."/>
            <person name="Daza R."/>
            <person name="De Haan G."/>
            <person name="DeGray S."/>
            <person name="DeMaso C."/>
            <person name="Dhargay N."/>
            <person name="Dooley K."/>
            <person name="Dooley E."/>
            <person name="Doricent M."/>
            <person name="Dorje P."/>
            <person name="Dorjee K."/>
            <person name="Dupes A."/>
            <person name="Elong R."/>
            <person name="Falk J."/>
            <person name="Farina A."/>
            <person name="Faro S."/>
            <person name="Ferguson D."/>
            <person name="Fisher S."/>
            <person name="Foley C.D."/>
            <person name="Franke A."/>
            <person name="Friedrich D."/>
            <person name="Gadbois L."/>
            <person name="Gearin G."/>
            <person name="Gearin C.R."/>
            <person name="Giannoukos G."/>
            <person name="Goode T."/>
            <person name="Graham J."/>
            <person name="Grandbois E."/>
            <person name="Grewal S."/>
            <person name="Gyaltsen K."/>
            <person name="Hafez N."/>
            <person name="Hagos B."/>
            <person name="Hall J."/>
            <person name="Henson C."/>
            <person name="Hollinger A."/>
            <person name="Honan T."/>
            <person name="Huard M.D."/>
            <person name="Hughes L."/>
            <person name="Hurhula B."/>
            <person name="Husby M.E."/>
            <person name="Kamat A."/>
            <person name="Kanga B."/>
            <person name="Kashin S."/>
            <person name="Khazanovich D."/>
            <person name="Kisner P."/>
            <person name="Lance K."/>
            <person name="Lara M."/>
            <person name="Lee W."/>
            <person name="Lennon N."/>
            <person name="Letendre F."/>
            <person name="LeVine R."/>
            <person name="Lipovsky A."/>
            <person name="Liu X."/>
            <person name="Liu J."/>
            <person name="Liu S."/>
            <person name="Lokyitsang T."/>
            <person name="Lokyitsang Y."/>
            <person name="Lubonja R."/>
            <person name="Lui A."/>
            <person name="MacDonald P."/>
            <person name="Magnisalis V."/>
            <person name="Maru K."/>
            <person name="Matthews C."/>
            <person name="McCusker W."/>
            <person name="McDonough S."/>
            <person name="Mehta T."/>
            <person name="Meldrim J."/>
            <person name="Meneus L."/>
            <person name="Mihai O."/>
            <person name="Mihalev A."/>
            <person name="Mihova T."/>
            <person name="Mittelman R."/>
            <person name="Mlenga V."/>
            <person name="Montmayeur A."/>
            <person name="Mulrain L."/>
            <person name="Navidi A."/>
            <person name="Naylor J."/>
            <person name="Negash T."/>
            <person name="Nguyen T."/>
            <person name="Nguyen N."/>
            <person name="Nicol R."/>
            <person name="Norbu C."/>
            <person name="Norbu N."/>
            <person name="Novod N."/>
            <person name="O'Neill B."/>
            <person name="Osman S."/>
            <person name="Markiewicz E."/>
            <person name="Oyono O.L."/>
            <person name="Patti C."/>
            <person name="Phunkhang P."/>
            <person name="Pierre F."/>
            <person name="Priest M."/>
            <person name="Raghuraman S."/>
            <person name="Rege F."/>
            <person name="Reyes R."/>
            <person name="Rise C."/>
            <person name="Rogov P."/>
            <person name="Ross K."/>
            <person name="Ryan E."/>
            <person name="Settipalli S."/>
            <person name="Shea T."/>
            <person name="Sherpa N."/>
            <person name="Shi L."/>
            <person name="Shih D."/>
            <person name="Sparrow T."/>
            <person name="Spaulding J."/>
            <person name="Stalker J."/>
            <person name="Stange-Thomann N."/>
            <person name="Stavropoulos S."/>
            <person name="Stone C."/>
            <person name="Strader C."/>
            <person name="Tesfaye S."/>
            <person name="Thomson T."/>
            <person name="Thoulutsang Y."/>
            <person name="Thoulutsang D."/>
            <person name="Topham K."/>
            <person name="Topping I."/>
            <person name="Tsamla T."/>
            <person name="Vassiliev H."/>
            <person name="Vo A."/>
            <person name="Wangchuk T."/>
            <person name="Wangdi T."/>
            <person name="Weiand M."/>
            <person name="Wilkinson J."/>
            <person name="Wilson A."/>
            <person name="Yadav S."/>
            <person name="Young G."/>
            <person name="Yu Q."/>
            <person name="Zembek L."/>
            <person name="Zhong D."/>
            <person name="Zimmer A."/>
            <person name="Zwirko Z."/>
            <person name="Jaffe D.B."/>
            <person name="Alvarez P."/>
            <person name="Brockman W."/>
            <person name="Butler J."/>
            <person name="Chin C."/>
            <person name="Gnerre S."/>
            <person name="Grabherr M."/>
            <person name="Kleber M."/>
            <person name="Mauceli E."/>
            <person name="MacCallum I."/>
        </authorList>
    </citation>
    <scope>NUCLEOTIDE SEQUENCE [LARGE SCALE GENOMIC DNA]</scope>
    <source>
        <strain evidence="3 4">TSC#14021-0224.01</strain>
    </source>
</reference>
<keyword evidence="2" id="KW-0732">Signal</keyword>
<organism evidence="3 4">
    <name type="scientific">Drosophila erecta</name>
    <name type="common">Fruit fly</name>
    <dbReference type="NCBI Taxonomy" id="7220"/>
    <lineage>
        <taxon>Eukaryota</taxon>
        <taxon>Metazoa</taxon>
        <taxon>Ecdysozoa</taxon>
        <taxon>Arthropoda</taxon>
        <taxon>Hexapoda</taxon>
        <taxon>Insecta</taxon>
        <taxon>Pterygota</taxon>
        <taxon>Neoptera</taxon>
        <taxon>Endopterygota</taxon>
        <taxon>Diptera</taxon>
        <taxon>Brachycera</taxon>
        <taxon>Muscomorpha</taxon>
        <taxon>Ephydroidea</taxon>
        <taxon>Drosophilidae</taxon>
        <taxon>Drosophila</taxon>
        <taxon>Sophophora</taxon>
    </lineage>
</organism>
<sequence>MKFESLLIICISLLLQLQDKRGLWPSTQRPLEHWPTLAPPNLDDSELQWHPVSDPTSAEPTLDPLPTPTTMGKGYDSVIDDYLAKVDLTVADIEEEDGQLVTTIVDKQGRVLSVTFALSNDKGRELSTIKRRHTTK</sequence>
<evidence type="ECO:0000313" key="3">
    <source>
        <dbReference type="EMBL" id="EDV58586.2"/>
    </source>
</evidence>
<feature type="compositionally biased region" description="Low complexity" evidence="1">
    <location>
        <begin position="60"/>
        <end position="70"/>
    </location>
</feature>
<keyword evidence="4" id="KW-1185">Reference proteome</keyword>
<feature type="region of interest" description="Disordered" evidence="1">
    <location>
        <begin position="36"/>
        <end position="70"/>
    </location>
</feature>
<evidence type="ECO:0008006" key="5">
    <source>
        <dbReference type="Google" id="ProtNLM"/>
    </source>
</evidence>
<reference evidence="3 4" key="2">
    <citation type="journal article" date="2008" name="Bioinformatics">
        <title>Assembly reconciliation.</title>
        <authorList>
            <person name="Zimin A.V."/>
            <person name="Smith D.R."/>
            <person name="Sutton G."/>
            <person name="Yorke J.A."/>
        </authorList>
    </citation>
    <scope>NUCLEOTIDE SEQUENCE [LARGE SCALE GENOMIC DNA]</scope>
    <source>
        <strain evidence="3 4">TSC#14021-0224.01</strain>
    </source>
</reference>
<name>B3NA84_DROER</name>
<evidence type="ECO:0000313" key="4">
    <source>
        <dbReference type="Proteomes" id="UP000008711"/>
    </source>
</evidence>
<accession>B3NA84</accession>